<proteinExistence type="predicted"/>
<keyword evidence="1" id="KW-0472">Membrane</keyword>
<evidence type="ECO:0000313" key="2">
    <source>
        <dbReference type="EMBL" id="MDT0636379.1"/>
    </source>
</evidence>
<gene>
    <name evidence="2" type="ORF">RM532_15630</name>
</gene>
<name>A0ABU3C4U8_9GAMM</name>
<keyword evidence="3" id="KW-1185">Reference proteome</keyword>
<comment type="caution">
    <text evidence="2">The sequence shown here is derived from an EMBL/GenBank/DDBJ whole genome shotgun (WGS) entry which is preliminary data.</text>
</comment>
<reference evidence="2 3" key="1">
    <citation type="submission" date="2023-09" db="EMBL/GenBank/DDBJ databases">
        <authorList>
            <person name="Rey-Velasco X."/>
        </authorList>
    </citation>
    <scope>NUCLEOTIDE SEQUENCE [LARGE SCALE GENOMIC DNA]</scope>
    <source>
        <strain evidence="2 3">W335</strain>
    </source>
</reference>
<keyword evidence="1" id="KW-0812">Transmembrane</keyword>
<evidence type="ECO:0000313" key="3">
    <source>
        <dbReference type="Proteomes" id="UP001251857"/>
    </source>
</evidence>
<accession>A0ABU3C4U8</accession>
<dbReference type="RefSeq" id="WP_311654272.1">
    <property type="nucleotide sequence ID" value="NZ_JAVRIB010000032.1"/>
</dbReference>
<evidence type="ECO:0000256" key="1">
    <source>
        <dbReference type="SAM" id="Phobius"/>
    </source>
</evidence>
<sequence>MMEEINIRLFDLAVYSMLLIGIVYMISGMYHDVRWRKRRLEWAISREPLHSLLTNLGVPLMRHVRQSDAEELSRQLYQCRDCAIHDTCVQAQQQHGAKVLLASCPNGAVLGSYLANR</sequence>
<protein>
    <submittedName>
        <fullName evidence="2">Uncharacterized protein</fullName>
    </submittedName>
</protein>
<dbReference type="Proteomes" id="UP001251857">
    <property type="component" value="Unassembled WGS sequence"/>
</dbReference>
<feature type="transmembrane region" description="Helical" evidence="1">
    <location>
        <begin position="12"/>
        <end position="30"/>
    </location>
</feature>
<keyword evidence="1" id="KW-1133">Transmembrane helix</keyword>
<dbReference type="EMBL" id="JAVRIB010000032">
    <property type="protein sequence ID" value="MDT0636379.1"/>
    <property type="molecule type" value="Genomic_DNA"/>
</dbReference>
<organism evidence="2 3">
    <name type="scientific">Spectribacter hydrogenoxidans</name>
    <dbReference type="NCBI Taxonomy" id="3075608"/>
    <lineage>
        <taxon>Bacteria</taxon>
        <taxon>Pseudomonadati</taxon>
        <taxon>Pseudomonadota</taxon>
        <taxon>Gammaproteobacteria</taxon>
        <taxon>Salinisphaerales</taxon>
        <taxon>Salinisphaeraceae</taxon>
        <taxon>Spectribacter</taxon>
    </lineage>
</organism>